<reference evidence="4" key="1">
    <citation type="journal article" date="2014" name="Front. Microbiol.">
        <title>High frequency of phylogenetically diverse reductive dehalogenase-homologous genes in deep subseafloor sedimentary metagenomes.</title>
        <authorList>
            <person name="Kawai M."/>
            <person name="Futagami T."/>
            <person name="Toyoda A."/>
            <person name="Takaki Y."/>
            <person name="Nishi S."/>
            <person name="Hori S."/>
            <person name="Arai W."/>
            <person name="Tsubouchi T."/>
            <person name="Morono Y."/>
            <person name="Uchiyama I."/>
            <person name="Ito T."/>
            <person name="Fujiyama A."/>
            <person name="Inagaki F."/>
            <person name="Takami H."/>
        </authorList>
    </citation>
    <scope>NUCLEOTIDE SEQUENCE</scope>
    <source>
        <strain evidence="4">Expedition CK06-06</strain>
    </source>
</reference>
<dbReference type="Gene3D" id="3.40.50.10860">
    <property type="entry name" value="Leucine Dehydrogenase, chain A, domain 1"/>
    <property type="match status" value="1"/>
</dbReference>
<gene>
    <name evidence="4" type="ORF">S01H4_57962</name>
</gene>
<dbReference type="GO" id="GO:0006520">
    <property type="term" value="P:amino acid metabolic process"/>
    <property type="evidence" value="ECO:0007669"/>
    <property type="project" value="InterPro"/>
</dbReference>
<dbReference type="InterPro" id="IPR046346">
    <property type="entry name" value="Aminoacid_DH-like_N_sf"/>
</dbReference>
<evidence type="ECO:0000313" key="4">
    <source>
        <dbReference type="EMBL" id="GAH11272.1"/>
    </source>
</evidence>
<sequence length="44" mass="4833">DIPAGGGKGGIRVDPEKLSEWELERLTQTLSASYKTLLLCLFLI</sequence>
<dbReference type="EMBL" id="BART01033806">
    <property type="protein sequence ID" value="GAH11272.1"/>
    <property type="molecule type" value="Genomic_DNA"/>
</dbReference>
<comment type="similarity">
    <text evidence="1">Belongs to the Glu/Leu/Phe/Val dehydrogenases family.</text>
</comment>
<protein>
    <recommendedName>
        <fullName evidence="3">Glutamate/phenylalanine/leucine/valine/L-tryptophan dehydrogenase dimerisation domain-containing protein</fullName>
    </recommendedName>
</protein>
<evidence type="ECO:0000256" key="1">
    <source>
        <dbReference type="ARBA" id="ARBA00006382"/>
    </source>
</evidence>
<dbReference type="PROSITE" id="PS00074">
    <property type="entry name" value="GLFV_DEHYDROGENASE"/>
    <property type="match status" value="1"/>
</dbReference>
<dbReference type="InterPro" id="IPR033524">
    <property type="entry name" value="Glu/Leu/Phe/Val_DH_AS"/>
</dbReference>
<feature type="non-terminal residue" evidence="4">
    <location>
        <position position="1"/>
    </location>
</feature>
<evidence type="ECO:0000256" key="2">
    <source>
        <dbReference type="ARBA" id="ARBA00023002"/>
    </source>
</evidence>
<evidence type="ECO:0000259" key="3">
    <source>
        <dbReference type="Pfam" id="PF02812"/>
    </source>
</evidence>
<feature type="domain" description="Glutamate/phenylalanine/leucine/valine/L-tryptophan dehydrogenase dimerisation" evidence="3">
    <location>
        <begin position="1"/>
        <end position="32"/>
    </location>
</feature>
<comment type="caution">
    <text evidence="4">The sequence shown here is derived from an EMBL/GenBank/DDBJ whole genome shotgun (WGS) entry which is preliminary data.</text>
</comment>
<proteinExistence type="inferred from homology"/>
<dbReference type="SUPFAM" id="SSF53223">
    <property type="entry name" value="Aminoacid dehydrogenase-like, N-terminal domain"/>
    <property type="match status" value="1"/>
</dbReference>
<name>X1CTY7_9ZZZZ</name>
<dbReference type="Pfam" id="PF02812">
    <property type="entry name" value="ELFV_dehydrog_N"/>
    <property type="match status" value="1"/>
</dbReference>
<keyword evidence="2" id="KW-0560">Oxidoreductase</keyword>
<dbReference type="GO" id="GO:0016491">
    <property type="term" value="F:oxidoreductase activity"/>
    <property type="evidence" value="ECO:0007669"/>
    <property type="project" value="UniProtKB-KW"/>
</dbReference>
<organism evidence="4">
    <name type="scientific">marine sediment metagenome</name>
    <dbReference type="NCBI Taxonomy" id="412755"/>
    <lineage>
        <taxon>unclassified sequences</taxon>
        <taxon>metagenomes</taxon>
        <taxon>ecological metagenomes</taxon>
    </lineage>
</organism>
<dbReference type="AlphaFoldDB" id="X1CTY7"/>
<accession>X1CTY7</accession>
<dbReference type="InterPro" id="IPR006097">
    <property type="entry name" value="Glu/Leu/Phe/Val/Trp_DH_dimer"/>
</dbReference>